<dbReference type="CDD" id="cd00610">
    <property type="entry name" value="OAT_like"/>
    <property type="match status" value="1"/>
</dbReference>
<dbReference type="PIRSF" id="PIRSF000521">
    <property type="entry name" value="Transaminase_4ab_Lys_Orn"/>
    <property type="match status" value="1"/>
</dbReference>
<dbReference type="Gene3D" id="3.90.1150.10">
    <property type="entry name" value="Aspartate Aminotransferase, domain 1"/>
    <property type="match status" value="1"/>
</dbReference>
<accession>A0A1H9U269</accession>
<dbReference type="Pfam" id="PF00202">
    <property type="entry name" value="Aminotran_3"/>
    <property type="match status" value="1"/>
</dbReference>
<evidence type="ECO:0000256" key="6">
    <source>
        <dbReference type="ARBA" id="ARBA00022679"/>
    </source>
</evidence>
<evidence type="ECO:0000256" key="8">
    <source>
        <dbReference type="RuleBase" id="RU003560"/>
    </source>
</evidence>
<dbReference type="OrthoDB" id="9801052at2"/>
<evidence type="ECO:0000256" key="3">
    <source>
        <dbReference type="ARBA" id="ARBA00011881"/>
    </source>
</evidence>
<gene>
    <name evidence="9" type="ORF">SAMN05216188_12033</name>
</gene>
<comment type="cofactor">
    <cofactor evidence="1">
        <name>pyridoxal 5'-phosphate</name>
        <dbReference type="ChEBI" id="CHEBI:597326"/>
    </cofactor>
</comment>
<dbReference type="InterPro" id="IPR005814">
    <property type="entry name" value="Aminotrans_3"/>
</dbReference>
<dbReference type="FunFam" id="3.40.640.10:FF:000004">
    <property type="entry name" value="Acetylornithine aminotransferase"/>
    <property type="match status" value="1"/>
</dbReference>
<dbReference type="PANTHER" id="PTHR45688">
    <property type="match status" value="1"/>
</dbReference>
<evidence type="ECO:0000313" key="10">
    <source>
        <dbReference type="Proteomes" id="UP000199352"/>
    </source>
</evidence>
<dbReference type="EC" id="2.6.1.44" evidence="4"/>
<dbReference type="InterPro" id="IPR015422">
    <property type="entry name" value="PyrdxlP-dep_Trfase_small"/>
</dbReference>
<keyword evidence="7 8" id="KW-0663">Pyridoxal phosphate</keyword>
<dbReference type="PANTHER" id="PTHR45688:SF3">
    <property type="entry name" value="ALANINE--GLYOXYLATE AMINOTRANSFERASE 2, MITOCHONDRIAL"/>
    <property type="match status" value="1"/>
</dbReference>
<sequence>MAHKELLARHRAVMPDWLALYYDEPIEIASASGRRVTDREGTTYLDFFAGILTNAIGYDVAEISDAVRAQLGTGVLHSSTLYLIRSQVELAEKIAELSGIPDAKVFFTNSGTEANETALMLATQARRSEQVLALRNSYHGRAFATVAVTGNRGWSASALSPIKVSWVHGGYRYRGPFRHLGDEDYVKACVEDLREVIETTTSGDVACMIVEPIQGVGGFTSPPDGLFRAFKDVLDEYGILLVSDEVQTGWGRTGEHFWGIQAHDVVPDAMTFAKGLGNGLAIGGVVARGDLMDSINANSISTFGGNPLSTAGALATVEYLLAHDLQANAAKLGSRLLAGLRELAEKHPVIGDVRGKGLMVGIELVGPEGEPSPGAATTVLNESKALGLLVGKGGLHGNVIRLAPPMTLTEDELEEALGILARAVERA</sequence>
<proteinExistence type="inferred from homology"/>
<reference evidence="10" key="1">
    <citation type="submission" date="2016-10" db="EMBL/GenBank/DDBJ databases">
        <authorList>
            <person name="Varghese N."/>
            <person name="Submissions S."/>
        </authorList>
    </citation>
    <scope>NUCLEOTIDE SEQUENCE [LARGE SCALE GENOMIC DNA]</scope>
    <source>
        <strain evidence="10">CGMCC 4.3525</strain>
    </source>
</reference>
<dbReference type="Proteomes" id="UP000199352">
    <property type="component" value="Unassembled WGS sequence"/>
</dbReference>
<evidence type="ECO:0000256" key="4">
    <source>
        <dbReference type="ARBA" id="ARBA00013049"/>
    </source>
</evidence>
<comment type="similarity">
    <text evidence="2 8">Belongs to the class-III pyridoxal-phosphate-dependent aminotransferase family.</text>
</comment>
<name>A0A1H9U269_9PSEU</name>
<evidence type="ECO:0000256" key="5">
    <source>
        <dbReference type="ARBA" id="ARBA00022576"/>
    </source>
</evidence>
<dbReference type="RefSeq" id="WP_089958145.1">
    <property type="nucleotide sequence ID" value="NZ_FOFR01000020.1"/>
</dbReference>
<evidence type="ECO:0000256" key="1">
    <source>
        <dbReference type="ARBA" id="ARBA00001933"/>
    </source>
</evidence>
<keyword evidence="10" id="KW-1185">Reference proteome</keyword>
<evidence type="ECO:0000313" key="9">
    <source>
        <dbReference type="EMBL" id="SES03690.1"/>
    </source>
</evidence>
<keyword evidence="5 9" id="KW-0032">Aminotransferase</keyword>
<comment type="subunit">
    <text evidence="3">Homotetramer.</text>
</comment>
<dbReference type="SUPFAM" id="SSF53383">
    <property type="entry name" value="PLP-dependent transferases"/>
    <property type="match status" value="1"/>
</dbReference>
<dbReference type="GO" id="GO:0008453">
    <property type="term" value="F:alanine-glyoxylate transaminase activity"/>
    <property type="evidence" value="ECO:0007669"/>
    <property type="project" value="UniProtKB-EC"/>
</dbReference>
<evidence type="ECO:0000256" key="7">
    <source>
        <dbReference type="ARBA" id="ARBA00022898"/>
    </source>
</evidence>
<dbReference type="Gene3D" id="3.40.640.10">
    <property type="entry name" value="Type I PLP-dependent aspartate aminotransferase-like (Major domain)"/>
    <property type="match status" value="1"/>
</dbReference>
<organism evidence="9 10">
    <name type="scientific">Lentzea xinjiangensis</name>
    <dbReference type="NCBI Taxonomy" id="402600"/>
    <lineage>
        <taxon>Bacteria</taxon>
        <taxon>Bacillati</taxon>
        <taxon>Actinomycetota</taxon>
        <taxon>Actinomycetes</taxon>
        <taxon>Pseudonocardiales</taxon>
        <taxon>Pseudonocardiaceae</taxon>
        <taxon>Lentzea</taxon>
    </lineage>
</organism>
<dbReference type="AlphaFoldDB" id="A0A1H9U269"/>
<dbReference type="GO" id="GO:0030170">
    <property type="term" value="F:pyridoxal phosphate binding"/>
    <property type="evidence" value="ECO:0007669"/>
    <property type="project" value="InterPro"/>
</dbReference>
<dbReference type="STRING" id="402600.SAMN05216188_12033"/>
<dbReference type="InterPro" id="IPR015424">
    <property type="entry name" value="PyrdxlP-dep_Trfase"/>
</dbReference>
<evidence type="ECO:0000256" key="2">
    <source>
        <dbReference type="ARBA" id="ARBA00008954"/>
    </source>
</evidence>
<dbReference type="InterPro" id="IPR015421">
    <property type="entry name" value="PyrdxlP-dep_Trfase_major"/>
</dbReference>
<dbReference type="EMBL" id="FOFR01000020">
    <property type="protein sequence ID" value="SES03690.1"/>
    <property type="molecule type" value="Genomic_DNA"/>
</dbReference>
<keyword evidence="6 9" id="KW-0808">Transferase</keyword>
<protein>
    <recommendedName>
        <fullName evidence="4">alanine--glyoxylate transaminase</fullName>
        <ecNumber evidence="4">2.6.1.44</ecNumber>
    </recommendedName>
</protein>